<dbReference type="PANTHER" id="PTHR12110">
    <property type="entry name" value="HYDROXYPYRUVATE ISOMERASE"/>
    <property type="match status" value="1"/>
</dbReference>
<dbReference type="InterPro" id="IPR013022">
    <property type="entry name" value="Xyl_isomerase-like_TIM-brl"/>
</dbReference>
<dbReference type="Gene3D" id="3.20.20.150">
    <property type="entry name" value="Divalent-metal-dependent TIM barrel enzymes"/>
    <property type="match status" value="1"/>
</dbReference>
<accession>A0ABR7CN85</accession>
<evidence type="ECO:0000259" key="1">
    <source>
        <dbReference type="Pfam" id="PF01261"/>
    </source>
</evidence>
<organism evidence="2 3">
    <name type="scientific">Alistipes hominis</name>
    <dbReference type="NCBI Taxonomy" id="2763015"/>
    <lineage>
        <taxon>Bacteria</taxon>
        <taxon>Pseudomonadati</taxon>
        <taxon>Bacteroidota</taxon>
        <taxon>Bacteroidia</taxon>
        <taxon>Bacteroidales</taxon>
        <taxon>Rikenellaceae</taxon>
        <taxon>Alistipes</taxon>
    </lineage>
</organism>
<protein>
    <submittedName>
        <fullName evidence="2">Sugar phosphate isomerase/epimerase</fullName>
    </submittedName>
</protein>
<dbReference type="RefSeq" id="WP_118457810.1">
    <property type="nucleotide sequence ID" value="NZ_JACOOK010000003.1"/>
</dbReference>
<dbReference type="EMBL" id="JACOOK010000003">
    <property type="protein sequence ID" value="MBC5616795.1"/>
    <property type="molecule type" value="Genomic_DNA"/>
</dbReference>
<dbReference type="SUPFAM" id="SSF51658">
    <property type="entry name" value="Xylose isomerase-like"/>
    <property type="match status" value="1"/>
</dbReference>
<dbReference type="GO" id="GO:0016853">
    <property type="term" value="F:isomerase activity"/>
    <property type="evidence" value="ECO:0007669"/>
    <property type="project" value="UniProtKB-KW"/>
</dbReference>
<dbReference type="PROSITE" id="PS51257">
    <property type="entry name" value="PROKAR_LIPOPROTEIN"/>
    <property type="match status" value="1"/>
</dbReference>
<evidence type="ECO:0000313" key="2">
    <source>
        <dbReference type="EMBL" id="MBC5616795.1"/>
    </source>
</evidence>
<reference evidence="2 3" key="1">
    <citation type="submission" date="2020-08" db="EMBL/GenBank/DDBJ databases">
        <title>Genome public.</title>
        <authorList>
            <person name="Liu C."/>
            <person name="Sun Q."/>
        </authorList>
    </citation>
    <scope>NUCLEOTIDE SEQUENCE [LARGE SCALE GENOMIC DNA]</scope>
    <source>
        <strain evidence="2 3">New-7</strain>
    </source>
</reference>
<evidence type="ECO:0000313" key="3">
    <source>
        <dbReference type="Proteomes" id="UP000636891"/>
    </source>
</evidence>
<keyword evidence="3" id="KW-1185">Reference proteome</keyword>
<dbReference type="Pfam" id="PF01261">
    <property type="entry name" value="AP_endonuc_2"/>
    <property type="match status" value="1"/>
</dbReference>
<dbReference type="InterPro" id="IPR050312">
    <property type="entry name" value="IolE/XylAMocC-like"/>
</dbReference>
<dbReference type="PANTHER" id="PTHR12110:SF21">
    <property type="entry name" value="XYLOSE ISOMERASE-LIKE TIM BARREL DOMAIN-CONTAINING PROTEIN"/>
    <property type="match status" value="1"/>
</dbReference>
<dbReference type="InterPro" id="IPR036237">
    <property type="entry name" value="Xyl_isomerase-like_sf"/>
</dbReference>
<sequence length="286" mass="31379">MKTRILCIAGLLVFGCGGLRAKKPQSLDARIGVCSDVRNAQRLKAAGADCLEAGVSAFLVPDKPEEAFDKNLALLRESGSEIVSCNGFLPASMIVVGPSTDHEKILKWAETTFRRAERAGIRYIVFGSGKSRKVPDGFSRETAEEQFVRLCKRLGPVAARYRVTVVIEPLNSRETNLINSVSEGASIVERVNHKNIRLLCDLFHMTADGEPPQAIVDAGKHIRHCHIAEAAERTAPGTDGDDFRPYLRALKKIGYKGCVSIECMWKDFGAQLPTAVAELRKQMNDL</sequence>
<gene>
    <name evidence="2" type="ORF">H8S08_07145</name>
</gene>
<keyword evidence="2" id="KW-0413">Isomerase</keyword>
<feature type="domain" description="Xylose isomerase-like TIM barrel" evidence="1">
    <location>
        <begin position="41"/>
        <end position="271"/>
    </location>
</feature>
<proteinExistence type="predicted"/>
<dbReference type="Proteomes" id="UP000636891">
    <property type="component" value="Unassembled WGS sequence"/>
</dbReference>
<comment type="caution">
    <text evidence="2">The sequence shown here is derived from an EMBL/GenBank/DDBJ whole genome shotgun (WGS) entry which is preliminary data.</text>
</comment>
<name>A0ABR7CN85_9BACT</name>